<proteinExistence type="predicted"/>
<keyword evidence="2" id="KW-0233">DNA recombination</keyword>
<evidence type="ECO:0000256" key="2">
    <source>
        <dbReference type="ARBA" id="ARBA00023172"/>
    </source>
</evidence>
<dbReference type="PROSITE" id="PS51736">
    <property type="entry name" value="RECOMBINASES_3"/>
    <property type="match status" value="1"/>
</dbReference>
<dbReference type="EMBL" id="JBHSMP010000006">
    <property type="protein sequence ID" value="MFC5427562.1"/>
    <property type="molecule type" value="Genomic_DNA"/>
</dbReference>
<evidence type="ECO:0000256" key="1">
    <source>
        <dbReference type="ARBA" id="ARBA00023125"/>
    </source>
</evidence>
<keyword evidence="5" id="KW-1185">Reference proteome</keyword>
<dbReference type="InterPro" id="IPR050639">
    <property type="entry name" value="SSR_resolvase"/>
</dbReference>
<dbReference type="SMART" id="SM00857">
    <property type="entry name" value="Resolvase"/>
    <property type="match status" value="1"/>
</dbReference>
<dbReference type="PANTHER" id="PTHR30461:SF2">
    <property type="entry name" value="SERINE RECOMBINASE PINE-RELATED"/>
    <property type="match status" value="1"/>
</dbReference>
<evidence type="ECO:0000313" key="5">
    <source>
        <dbReference type="Proteomes" id="UP001596103"/>
    </source>
</evidence>
<dbReference type="RefSeq" id="WP_377709058.1">
    <property type="nucleotide sequence ID" value="NZ_JBHSMP010000006.1"/>
</dbReference>
<comment type="caution">
    <text evidence="4">The sequence shown here is derived from an EMBL/GenBank/DDBJ whole genome shotgun (WGS) entry which is preliminary data.</text>
</comment>
<sequence>MSQHWAYYRVSSKDQSIEAQRDVLTDKGAIKFDVERKDEGVSGLVPAAKRPGLGSILEFIRKGDVLHVFAIDRLGRDAIDVQSTVRDLIDRGVRLNVHGLGEIAPDAFGRLVVGILAQVADMQRAKIEENTANGRETARRHFEATGKTHKGKDSLGRKPSIAHETLVQAFKLLADSGNVAQTAKALGINRTTLIAARDSGAPWAVQARAEAGYAVTACRG</sequence>
<dbReference type="CDD" id="cd03768">
    <property type="entry name" value="SR_ResInv"/>
    <property type="match status" value="1"/>
</dbReference>
<dbReference type="PANTHER" id="PTHR30461">
    <property type="entry name" value="DNA-INVERTASE FROM LAMBDOID PROPHAGE"/>
    <property type="match status" value="1"/>
</dbReference>
<dbReference type="InterPro" id="IPR036162">
    <property type="entry name" value="Resolvase-like_N_sf"/>
</dbReference>
<accession>A0ABW0J3G0</accession>
<feature type="domain" description="Resolvase/invertase-type recombinase catalytic" evidence="3">
    <location>
        <begin position="3"/>
        <end position="142"/>
    </location>
</feature>
<evidence type="ECO:0000259" key="3">
    <source>
        <dbReference type="PROSITE" id="PS51736"/>
    </source>
</evidence>
<keyword evidence="1" id="KW-0238">DNA-binding</keyword>
<dbReference type="SUPFAM" id="SSF53041">
    <property type="entry name" value="Resolvase-like"/>
    <property type="match status" value="1"/>
</dbReference>
<dbReference type="InterPro" id="IPR006119">
    <property type="entry name" value="Resolv_N"/>
</dbReference>
<protein>
    <submittedName>
        <fullName evidence="4">Recombinase family protein</fullName>
    </submittedName>
</protein>
<dbReference type="Pfam" id="PF00239">
    <property type="entry name" value="Resolvase"/>
    <property type="match status" value="1"/>
</dbReference>
<evidence type="ECO:0000313" key="4">
    <source>
        <dbReference type="EMBL" id="MFC5427562.1"/>
    </source>
</evidence>
<reference evidence="5" key="1">
    <citation type="journal article" date="2019" name="Int. J. Syst. Evol. Microbiol.">
        <title>The Global Catalogue of Microorganisms (GCM) 10K type strain sequencing project: providing services to taxonomists for standard genome sequencing and annotation.</title>
        <authorList>
            <consortium name="The Broad Institute Genomics Platform"/>
            <consortium name="The Broad Institute Genome Sequencing Center for Infectious Disease"/>
            <person name="Wu L."/>
            <person name="Ma J."/>
        </authorList>
    </citation>
    <scope>NUCLEOTIDE SEQUENCE [LARGE SCALE GENOMIC DNA]</scope>
    <source>
        <strain evidence="5">CCUG 56042</strain>
    </source>
</reference>
<dbReference type="Gene3D" id="3.40.50.1390">
    <property type="entry name" value="Resolvase, N-terminal catalytic domain"/>
    <property type="match status" value="1"/>
</dbReference>
<gene>
    <name evidence="4" type="ORF">ACFPTO_01865</name>
</gene>
<organism evidence="4 5">
    <name type="scientific">Paraburkholderia denitrificans</name>
    <dbReference type="NCBI Taxonomy" id="694025"/>
    <lineage>
        <taxon>Bacteria</taxon>
        <taxon>Pseudomonadati</taxon>
        <taxon>Pseudomonadota</taxon>
        <taxon>Betaproteobacteria</taxon>
        <taxon>Burkholderiales</taxon>
        <taxon>Burkholderiaceae</taxon>
        <taxon>Paraburkholderia</taxon>
    </lineage>
</organism>
<name>A0ABW0J3G0_9BURK</name>
<dbReference type="Proteomes" id="UP001596103">
    <property type="component" value="Unassembled WGS sequence"/>
</dbReference>